<sequence length="279" mass="30336">VADRYAQPEESFYRLEEDRLVPGPLCGGPWDPEHQHGGAVSGILAHLVELVPTATPMRFCRHTVELMRGVPMRTLTPEVEVLRDGRRLQVVRASLVDDSTEVARATSVRMRVANSPNPVDVGMTAHVDDEPPPFPAEPEPSFSMPGIGVPGFLRAVELRRSGGGYRTGAPGILWLRMHCRIVEGVDPSPFVLLATVGDMLSMAAQYLDPEEWMTINPDLTIQTFRDPVGEWIGLLGLHKNDSDGIGMSEAVLYDASGRIGRGTSSILIEARRPGSGGNP</sequence>
<dbReference type="InterPro" id="IPR049449">
    <property type="entry name" value="TesB_ACOT8-like_N"/>
</dbReference>
<dbReference type="Pfam" id="PF13622">
    <property type="entry name" value="4HBT_3"/>
    <property type="match status" value="1"/>
</dbReference>
<gene>
    <name evidence="3" type="ORF">METZ01_LOCUS74476</name>
</gene>
<dbReference type="Pfam" id="PF20789">
    <property type="entry name" value="4HBT_3C"/>
    <property type="match status" value="1"/>
</dbReference>
<accession>A0A381U055</accession>
<name>A0A381U055_9ZZZZ</name>
<dbReference type="InterPro" id="IPR049450">
    <property type="entry name" value="ACOT8-like_C"/>
</dbReference>
<reference evidence="3" key="1">
    <citation type="submission" date="2018-05" db="EMBL/GenBank/DDBJ databases">
        <authorList>
            <person name="Lanie J.A."/>
            <person name="Ng W.-L."/>
            <person name="Kazmierczak K.M."/>
            <person name="Andrzejewski T.M."/>
            <person name="Davidsen T.M."/>
            <person name="Wayne K.J."/>
            <person name="Tettelin H."/>
            <person name="Glass J.I."/>
            <person name="Rusch D."/>
            <person name="Podicherti R."/>
            <person name="Tsui H.-C.T."/>
            <person name="Winkler M.E."/>
        </authorList>
    </citation>
    <scope>NUCLEOTIDE SEQUENCE</scope>
</reference>
<evidence type="ECO:0008006" key="4">
    <source>
        <dbReference type="Google" id="ProtNLM"/>
    </source>
</evidence>
<dbReference type="EMBL" id="UINC01005484">
    <property type="protein sequence ID" value="SVA21622.1"/>
    <property type="molecule type" value="Genomic_DNA"/>
</dbReference>
<dbReference type="InterPro" id="IPR029069">
    <property type="entry name" value="HotDog_dom_sf"/>
</dbReference>
<dbReference type="SUPFAM" id="SSF54637">
    <property type="entry name" value="Thioesterase/thiol ester dehydrase-isomerase"/>
    <property type="match status" value="1"/>
</dbReference>
<evidence type="ECO:0000313" key="3">
    <source>
        <dbReference type="EMBL" id="SVA21622.1"/>
    </source>
</evidence>
<proteinExistence type="predicted"/>
<feature type="domain" description="Acyl-CoA thioesterase-like N-terminal HotDog" evidence="1">
    <location>
        <begin position="28"/>
        <end position="109"/>
    </location>
</feature>
<protein>
    <recommendedName>
        <fullName evidence="4">Thioesterase domain-containing protein</fullName>
    </recommendedName>
</protein>
<evidence type="ECO:0000259" key="2">
    <source>
        <dbReference type="Pfam" id="PF20789"/>
    </source>
</evidence>
<dbReference type="AlphaFoldDB" id="A0A381U055"/>
<dbReference type="InterPro" id="IPR042171">
    <property type="entry name" value="Acyl-CoA_hotdog"/>
</dbReference>
<dbReference type="Gene3D" id="2.40.160.210">
    <property type="entry name" value="Acyl-CoA thioesterase, double hotdog domain"/>
    <property type="match status" value="1"/>
</dbReference>
<feature type="domain" description="Acyl-CoA thioesterase-like C-terminal" evidence="2">
    <location>
        <begin position="133"/>
        <end position="258"/>
    </location>
</feature>
<organism evidence="3">
    <name type="scientific">marine metagenome</name>
    <dbReference type="NCBI Taxonomy" id="408172"/>
    <lineage>
        <taxon>unclassified sequences</taxon>
        <taxon>metagenomes</taxon>
        <taxon>ecological metagenomes</taxon>
    </lineage>
</organism>
<feature type="non-terminal residue" evidence="3">
    <location>
        <position position="1"/>
    </location>
</feature>
<evidence type="ECO:0000259" key="1">
    <source>
        <dbReference type="Pfam" id="PF13622"/>
    </source>
</evidence>